<dbReference type="GO" id="GO:0046872">
    <property type="term" value="F:metal ion binding"/>
    <property type="evidence" value="ECO:0007669"/>
    <property type="project" value="UniProtKB-KW"/>
</dbReference>
<keyword evidence="5" id="KW-0408">Iron</keyword>
<dbReference type="GO" id="GO:0042574">
    <property type="term" value="P:retinal metabolic process"/>
    <property type="evidence" value="ECO:0007669"/>
    <property type="project" value="TreeGrafter"/>
</dbReference>
<evidence type="ECO:0000256" key="2">
    <source>
        <dbReference type="ARBA" id="ARBA00006787"/>
    </source>
</evidence>
<sequence>MDFSLCALYEEIVQPITGHVTGDIPRWLRGTLLRNGPGSLNVGSMRFEHLFDSSALLHRFAIADGEVTYNCRFLSSNTFKKNRAANRIVVTEMAALFNPGESMSDNAMISNRSHHIGDYGEERSLQKHSSGQPHLTSTRDAKW</sequence>
<keyword evidence="8" id="KW-1185">Reference proteome</keyword>
<evidence type="ECO:0000256" key="4">
    <source>
        <dbReference type="ARBA" id="ARBA00023002"/>
    </source>
</evidence>
<evidence type="ECO:0000256" key="6">
    <source>
        <dbReference type="SAM" id="MobiDB-lite"/>
    </source>
</evidence>
<dbReference type="Proteomes" id="UP000324832">
    <property type="component" value="Unassembled WGS sequence"/>
</dbReference>
<proteinExistence type="inferred from homology"/>
<dbReference type="EMBL" id="FZQP02000670">
    <property type="protein sequence ID" value="VVC89978.1"/>
    <property type="molecule type" value="Genomic_DNA"/>
</dbReference>
<evidence type="ECO:0000313" key="7">
    <source>
        <dbReference type="EMBL" id="VVC89978.1"/>
    </source>
</evidence>
<dbReference type="PANTHER" id="PTHR10543">
    <property type="entry name" value="BETA-CAROTENE DIOXYGENASE"/>
    <property type="match status" value="1"/>
</dbReference>
<reference evidence="7 8" key="1">
    <citation type="submission" date="2017-07" db="EMBL/GenBank/DDBJ databases">
        <authorList>
            <person name="Talla V."/>
            <person name="Backstrom N."/>
        </authorList>
    </citation>
    <scope>NUCLEOTIDE SEQUENCE [LARGE SCALE GENOMIC DNA]</scope>
</reference>
<accession>A0A5E4PXR9</accession>
<dbReference type="Pfam" id="PF03055">
    <property type="entry name" value="RPE65"/>
    <property type="match status" value="1"/>
</dbReference>
<dbReference type="GO" id="GO:0003834">
    <property type="term" value="F:beta-carotene 15,15'-dioxygenase activity"/>
    <property type="evidence" value="ECO:0007669"/>
    <property type="project" value="TreeGrafter"/>
</dbReference>
<dbReference type="InterPro" id="IPR004294">
    <property type="entry name" value="Carotenoid_Oase"/>
</dbReference>
<evidence type="ECO:0000256" key="1">
    <source>
        <dbReference type="ARBA" id="ARBA00001954"/>
    </source>
</evidence>
<evidence type="ECO:0000313" key="8">
    <source>
        <dbReference type="Proteomes" id="UP000324832"/>
    </source>
</evidence>
<evidence type="ECO:0000256" key="3">
    <source>
        <dbReference type="ARBA" id="ARBA00022723"/>
    </source>
</evidence>
<name>A0A5E4PXR9_9NEOP</name>
<organism evidence="7 8">
    <name type="scientific">Leptidea sinapis</name>
    <dbReference type="NCBI Taxonomy" id="189913"/>
    <lineage>
        <taxon>Eukaryota</taxon>
        <taxon>Metazoa</taxon>
        <taxon>Ecdysozoa</taxon>
        <taxon>Arthropoda</taxon>
        <taxon>Hexapoda</taxon>
        <taxon>Insecta</taxon>
        <taxon>Pterygota</taxon>
        <taxon>Neoptera</taxon>
        <taxon>Endopterygota</taxon>
        <taxon>Lepidoptera</taxon>
        <taxon>Glossata</taxon>
        <taxon>Ditrysia</taxon>
        <taxon>Papilionoidea</taxon>
        <taxon>Pieridae</taxon>
        <taxon>Dismorphiinae</taxon>
        <taxon>Leptidea</taxon>
    </lineage>
</organism>
<keyword evidence="3" id="KW-0479">Metal-binding</keyword>
<dbReference type="PANTHER" id="PTHR10543:SF24">
    <property type="entry name" value="CAROTENOID ISOMEROOXYGENASE"/>
    <property type="match status" value="1"/>
</dbReference>
<comment type="similarity">
    <text evidence="2">Belongs to the carotenoid oxygenase family.</text>
</comment>
<dbReference type="AlphaFoldDB" id="A0A5E4PXR9"/>
<feature type="compositionally biased region" description="Polar residues" evidence="6">
    <location>
        <begin position="127"/>
        <end position="136"/>
    </location>
</feature>
<dbReference type="GO" id="GO:0010436">
    <property type="term" value="F:carotenoid dioxygenase activity"/>
    <property type="evidence" value="ECO:0007669"/>
    <property type="project" value="TreeGrafter"/>
</dbReference>
<evidence type="ECO:0000256" key="5">
    <source>
        <dbReference type="ARBA" id="ARBA00023004"/>
    </source>
</evidence>
<protein>
    <submittedName>
        <fullName evidence="7">Uncharacterized protein</fullName>
    </submittedName>
</protein>
<gene>
    <name evidence="7" type="ORF">LSINAPIS_LOCUS2991</name>
</gene>
<feature type="region of interest" description="Disordered" evidence="6">
    <location>
        <begin position="122"/>
        <end position="143"/>
    </location>
</feature>
<keyword evidence="4" id="KW-0560">Oxidoreductase</keyword>
<dbReference type="GO" id="GO:0016121">
    <property type="term" value="P:carotene catabolic process"/>
    <property type="evidence" value="ECO:0007669"/>
    <property type="project" value="TreeGrafter"/>
</dbReference>
<comment type="cofactor">
    <cofactor evidence="1">
        <name>Fe(2+)</name>
        <dbReference type="ChEBI" id="CHEBI:29033"/>
    </cofactor>
</comment>